<dbReference type="InterPro" id="IPR004352">
    <property type="entry name" value="GH114_TIM-barrel"/>
</dbReference>
<dbReference type="InterPro" id="IPR016062">
    <property type="entry name" value="TM1410-rel"/>
</dbReference>
<dbReference type="PIRSF" id="PIRSF029570">
    <property type="entry name" value="UCP029570"/>
    <property type="match status" value="1"/>
</dbReference>
<accession>A0A4Q7ZBX9</accession>
<proteinExistence type="predicted"/>
<reference evidence="2 3" key="1">
    <citation type="submission" date="2019-02" db="EMBL/GenBank/DDBJ databases">
        <title>Genomic Encyclopedia of Type Strains, Phase IV (KMG-IV): sequencing the most valuable type-strain genomes for metagenomic binning, comparative biology and taxonomic classification.</title>
        <authorList>
            <person name="Goeker M."/>
        </authorList>
    </citation>
    <scope>NUCLEOTIDE SEQUENCE [LARGE SCALE GENOMIC DNA]</scope>
    <source>
        <strain evidence="2 3">DSM 105135</strain>
    </source>
</reference>
<dbReference type="Gene3D" id="3.20.20.370">
    <property type="entry name" value="Glycoside hydrolase/deacetylase"/>
    <property type="match status" value="1"/>
</dbReference>
<comment type="caution">
    <text evidence="2">The sequence shown here is derived from an EMBL/GenBank/DDBJ whole genome shotgun (WGS) entry which is preliminary data.</text>
</comment>
<gene>
    <name evidence="2" type="ORF">EV700_0598</name>
</gene>
<dbReference type="InterPro" id="IPR016925">
    <property type="entry name" value="UCP029570"/>
</dbReference>
<sequence length="937" mass="103795">MDIWTNAAENLVTMTLRPFLLMLLFWGMAFLPASGLAAALPSVALYYGDHPPLAELRAFDVAVVDPDHVSDPARFRHPASALFAYVSLGEVHPSRSWFKAIPDGVLAGSNRAWGSRLVDPANPAWQSFVLDQVFAPLWRQGYRGFFLDTLDSYHLLGGTPADLRRREAGLAQLVHALHSRWPEARLIMNRGFEILPEVHDDIWMVAAESLYHGWDNSARRFVDVPEKDRQWLKTQLDVARNTFGKPVLVIDYVPAANRELARETAARLSREGYVPWVSVPALDQLGVGNIEVLPRRVLVIYNPAESPDLHYADVQRFLGMPLARLGLTPDYVPVNGPLPDWPLVGRYAGIVSWINSDELPDAARYGDWLKRQTDNGVPLAVFGRFGVAYDSTLLQSLGLQTVEAAKAGDFRIVTQDPMMGFEMPVTPRAGEIPPLRLRGAAHPLLGIISSAGQLFHPAALTPWGGFVLAPYTVSSLPGQDNGERWHLNPLTFLQQALKLDSRVPVPDITTENGRRLLMVHIDGDGFASAAERPGAPASGEVLRDVILKKHSLPTTFSVIEGETGAAGLYPARSPSLEAVARDIFSLPWVEAASHSFSHPFNWGKAESNLDNGESYHLPIPGYEYRADREIAGSINYINRRLTPAAKPVKLFLWTGNCVSTPESLAETVRARVLNMNGGETTITRTQNSWTRIAGPGLPRGEGLYQVFAPNQNENVYTNLWTGPFYGYRRVIETFELTETPYRFKPVDIYYHVYAASKTASLNALESVYRWAESQPLHPVYASEYVRKVLDFNDFVVARTPEGYRLRGNGDLRTVRLPATAGLPDFGRSVNVAGTAPGPSARYVHLTTGDALLAMGGENTPLPYLEFANARITRLERLDTGLSLDIQGYAPLRLSFANAAQCRPLWNNQPLPFTRQGDRLTLETARHDLAALQILCPR</sequence>
<dbReference type="InterPro" id="IPR013785">
    <property type="entry name" value="Aldolase_TIM"/>
</dbReference>
<dbReference type="CDD" id="cd10922">
    <property type="entry name" value="CE4_PelA_like_C"/>
    <property type="match status" value="1"/>
</dbReference>
<keyword evidence="3" id="KW-1185">Reference proteome</keyword>
<dbReference type="PRINTS" id="PR01545">
    <property type="entry name" value="THEMAYE10DUF"/>
</dbReference>
<evidence type="ECO:0000259" key="1">
    <source>
        <dbReference type="Pfam" id="PF03537"/>
    </source>
</evidence>
<dbReference type="Proteomes" id="UP000292423">
    <property type="component" value="Unassembled WGS sequence"/>
</dbReference>
<dbReference type="SUPFAM" id="SSF51445">
    <property type="entry name" value="(Trans)glycosidases"/>
    <property type="match status" value="1"/>
</dbReference>
<dbReference type="OrthoDB" id="7292394at2"/>
<dbReference type="PANTHER" id="PTHR35882:SF2">
    <property type="entry name" value="PELA"/>
    <property type="match status" value="1"/>
</dbReference>
<name>A0A4Q7ZBX9_9GAMM</name>
<dbReference type="AlphaFoldDB" id="A0A4Q7ZBX9"/>
<feature type="domain" description="Glycoside-hydrolase family GH114 TIM-barrel" evidence="1">
    <location>
        <begin position="58"/>
        <end position="282"/>
    </location>
</feature>
<dbReference type="EMBL" id="SHKX01000010">
    <property type="protein sequence ID" value="RZU47631.1"/>
    <property type="molecule type" value="Genomic_DNA"/>
</dbReference>
<dbReference type="Pfam" id="PF03537">
    <property type="entry name" value="Glyco_hydro_114"/>
    <property type="match status" value="1"/>
</dbReference>
<evidence type="ECO:0000313" key="3">
    <source>
        <dbReference type="Proteomes" id="UP000292423"/>
    </source>
</evidence>
<dbReference type="PANTHER" id="PTHR35882">
    <property type="entry name" value="PELA"/>
    <property type="match status" value="1"/>
</dbReference>
<dbReference type="RefSeq" id="WP_130410855.1">
    <property type="nucleotide sequence ID" value="NZ_SHKX01000010.1"/>
</dbReference>
<dbReference type="Gene3D" id="3.20.20.70">
    <property type="entry name" value="Aldolase class I"/>
    <property type="match status" value="1"/>
</dbReference>
<protein>
    <recommendedName>
        <fullName evidence="1">Glycoside-hydrolase family GH114 TIM-barrel domain-containing protein</fullName>
    </recommendedName>
</protein>
<organism evidence="2 3">
    <name type="scientific">Fluviicoccus keumensis</name>
    <dbReference type="NCBI Taxonomy" id="1435465"/>
    <lineage>
        <taxon>Bacteria</taxon>
        <taxon>Pseudomonadati</taxon>
        <taxon>Pseudomonadota</taxon>
        <taxon>Gammaproteobacteria</taxon>
        <taxon>Moraxellales</taxon>
        <taxon>Moraxellaceae</taxon>
        <taxon>Fluviicoccus</taxon>
    </lineage>
</organism>
<evidence type="ECO:0000313" key="2">
    <source>
        <dbReference type="EMBL" id="RZU47631.1"/>
    </source>
</evidence>
<dbReference type="InterPro" id="IPR017853">
    <property type="entry name" value="GH"/>
</dbReference>